<name>A0A101IQX2_9EURY</name>
<protein>
    <submittedName>
        <fullName evidence="1">Uncharacterized protein</fullName>
    </submittedName>
</protein>
<dbReference type="Proteomes" id="UP000054598">
    <property type="component" value="Unassembled WGS sequence"/>
</dbReference>
<proteinExistence type="predicted"/>
<comment type="caution">
    <text evidence="1">The sequence shown here is derived from an EMBL/GenBank/DDBJ whole genome shotgun (WGS) entry which is preliminary data.</text>
</comment>
<gene>
    <name evidence="1" type="ORF">XE10_1738</name>
</gene>
<evidence type="ECO:0000313" key="1">
    <source>
        <dbReference type="EMBL" id="KUK99681.1"/>
    </source>
</evidence>
<dbReference type="PATRIC" id="fig|2198.3.peg.1730"/>
<evidence type="ECO:0000313" key="2">
    <source>
        <dbReference type="Proteomes" id="UP000054598"/>
    </source>
</evidence>
<sequence>MTHWTITLEREGAAVIVRGEGDAPHTPDLIGYDLRGSPGPVYRELLDRIRGGVEVHLLDWVKDERDLSWIAGCAYTGALLHPGWSVETDLPLLPEAEELPEGVIP</sequence>
<reference evidence="2" key="1">
    <citation type="journal article" date="2015" name="MBio">
        <title>Genome-Resolved Metagenomic Analysis Reveals Roles for Candidate Phyla and Other Microbial Community Members in Biogeochemical Transformations in Oil Reservoirs.</title>
        <authorList>
            <person name="Hu P."/>
            <person name="Tom L."/>
            <person name="Singh A."/>
            <person name="Thomas B.C."/>
            <person name="Baker B.J."/>
            <person name="Piceno Y.M."/>
            <person name="Andersen G.L."/>
            <person name="Banfield J.F."/>
        </authorList>
    </citation>
    <scope>NUCLEOTIDE SEQUENCE [LARGE SCALE GENOMIC DNA]</scope>
</reference>
<dbReference type="AlphaFoldDB" id="A0A101IQX2"/>
<dbReference type="EMBL" id="LGHE01000238">
    <property type="protein sequence ID" value="KUK99681.1"/>
    <property type="molecule type" value="Genomic_DNA"/>
</dbReference>
<accession>A0A101IQX2</accession>
<organism evidence="1 2">
    <name type="scientific">Methanoculleus marisnigri</name>
    <dbReference type="NCBI Taxonomy" id="2198"/>
    <lineage>
        <taxon>Archaea</taxon>
        <taxon>Methanobacteriati</taxon>
        <taxon>Methanobacteriota</taxon>
        <taxon>Stenosarchaea group</taxon>
        <taxon>Methanomicrobia</taxon>
        <taxon>Methanomicrobiales</taxon>
        <taxon>Methanomicrobiaceae</taxon>
        <taxon>Methanoculleus</taxon>
    </lineage>
</organism>